<gene>
    <name evidence="1" type="ORF">K1T71_013188</name>
</gene>
<evidence type="ECO:0000313" key="1">
    <source>
        <dbReference type="EMBL" id="KAJ0171638.1"/>
    </source>
</evidence>
<comment type="caution">
    <text evidence="1">The sequence shown here is derived from an EMBL/GenBank/DDBJ whole genome shotgun (WGS) entry which is preliminary data.</text>
</comment>
<dbReference type="EMBL" id="CM034410">
    <property type="protein sequence ID" value="KAJ0171638.1"/>
    <property type="molecule type" value="Genomic_DNA"/>
</dbReference>
<keyword evidence="2" id="KW-1185">Reference proteome</keyword>
<organism evidence="1 2">
    <name type="scientific">Dendrolimus kikuchii</name>
    <dbReference type="NCBI Taxonomy" id="765133"/>
    <lineage>
        <taxon>Eukaryota</taxon>
        <taxon>Metazoa</taxon>
        <taxon>Ecdysozoa</taxon>
        <taxon>Arthropoda</taxon>
        <taxon>Hexapoda</taxon>
        <taxon>Insecta</taxon>
        <taxon>Pterygota</taxon>
        <taxon>Neoptera</taxon>
        <taxon>Endopterygota</taxon>
        <taxon>Lepidoptera</taxon>
        <taxon>Glossata</taxon>
        <taxon>Ditrysia</taxon>
        <taxon>Bombycoidea</taxon>
        <taxon>Lasiocampidae</taxon>
        <taxon>Dendrolimus</taxon>
    </lineage>
</organism>
<dbReference type="Proteomes" id="UP000824533">
    <property type="component" value="Linkage Group LG24"/>
</dbReference>
<evidence type="ECO:0000313" key="2">
    <source>
        <dbReference type="Proteomes" id="UP000824533"/>
    </source>
</evidence>
<protein>
    <submittedName>
        <fullName evidence="1">Uncharacterized protein</fullName>
    </submittedName>
</protein>
<proteinExistence type="predicted"/>
<accession>A0ACC1CJ84</accession>
<name>A0ACC1CJ84_9NEOP</name>
<reference evidence="1 2" key="1">
    <citation type="journal article" date="2021" name="Front. Genet.">
        <title>Chromosome-Level Genome Assembly Reveals Significant Gene Expansion in the Toll and IMD Signaling Pathways of Dendrolimus kikuchii.</title>
        <authorList>
            <person name="Zhou J."/>
            <person name="Wu P."/>
            <person name="Xiong Z."/>
            <person name="Liu N."/>
            <person name="Zhao N."/>
            <person name="Ji M."/>
            <person name="Qiu Y."/>
            <person name="Yang B."/>
        </authorList>
    </citation>
    <scope>NUCLEOTIDE SEQUENCE [LARGE SCALE GENOMIC DNA]</scope>
    <source>
        <strain evidence="1">Ann1</strain>
    </source>
</reference>
<sequence length="663" mass="76947">MCRVCLRKDVKLYHYNGFQLKWFYEEMMHLKIVDEDKLPRYFCFECAAMLHKFHKFKVKCHRGLEILLDILNDKRMSQESIIELDIRNKEVHSGLDIMRVNERVKTITVKKRTELKHTKGLIEIIDNFKTEEGNATETSIDEDVCKSKTSILQDVLFDDDSMDYDEKKSDCIINDNFEGDNKIIIEDDNNKSSSSDDDTLSNLKNKTLNSLKKTETEDAPKMVTVKTSVKNTAKKKRVRAKKGEKAMQERKRPKLVLQSEYWERRQLSEEEAWQEFERRAASPKYAAAAHRCAHCYKGFSQEDMLLRHNNKKHAESLGPVVCKFCRCRFRIQCRLRRHLHQHYNLYKCLRCNLVCNLELSALLHEEHHNGVVKKCDHCGEEFTHTSTYYSHLRSHRSAFVCTLCGQSFVSAMGLRYHKTLKHAHLDAAPSSQAAKSGDGDEDTYCARCEIRFETREAFEQHYLHSAMHSHGNAAQECADRWRDKALTRRPRAPTLCPHCNTTFRTKSGFLKHPCMRTKAEAEGGARGRGRGRGRARGWVQMHPERRPQPNAKKEMCEICGATVGALYMPAHLNTHTHQKAYACDVCGATTYSQSSHKRHQLTHTGERPYPCPLCEKRFTQSNSMKLHYRTFHLKEPYPKRNRKMKDDASLAEFSALQTWSADS</sequence>